<dbReference type="GO" id="GO:0043531">
    <property type="term" value="F:ADP binding"/>
    <property type="evidence" value="ECO:0007669"/>
    <property type="project" value="InterPro"/>
</dbReference>
<evidence type="ECO:0000256" key="2">
    <source>
        <dbReference type="ARBA" id="ARBA00022737"/>
    </source>
</evidence>
<evidence type="ECO:0000256" key="1">
    <source>
        <dbReference type="ARBA" id="ARBA00022614"/>
    </source>
</evidence>
<feature type="compositionally biased region" description="Basic and acidic residues" evidence="4">
    <location>
        <begin position="1191"/>
        <end position="1209"/>
    </location>
</feature>
<dbReference type="PANTHER" id="PTHR11017:SF511">
    <property type="entry name" value="ADP-RIBOSYL CYCLASE_CYCLIC ADP-RIBOSE HYDROLASE"/>
    <property type="match status" value="1"/>
</dbReference>
<dbReference type="EMBL" id="JAEFBK010000009">
    <property type="protein sequence ID" value="KAG7568313.1"/>
    <property type="molecule type" value="Genomic_DNA"/>
</dbReference>
<dbReference type="Pfam" id="PF07725">
    <property type="entry name" value="LRR_3"/>
    <property type="match status" value="1"/>
</dbReference>
<keyword evidence="2" id="KW-0677">Repeat</keyword>
<dbReference type="Pfam" id="PF23282">
    <property type="entry name" value="WHD_ROQ1"/>
    <property type="match status" value="1"/>
</dbReference>
<dbReference type="PANTHER" id="PTHR11017">
    <property type="entry name" value="LEUCINE-RICH REPEAT-CONTAINING PROTEIN"/>
    <property type="match status" value="1"/>
</dbReference>
<dbReference type="FunFam" id="3.40.50.10140:FF:000007">
    <property type="entry name" value="Disease resistance protein (TIR-NBS-LRR class)"/>
    <property type="match status" value="1"/>
</dbReference>
<dbReference type="SMART" id="SM00255">
    <property type="entry name" value="TIR"/>
    <property type="match status" value="1"/>
</dbReference>
<evidence type="ECO:0000259" key="5">
    <source>
        <dbReference type="PROSITE" id="PS50104"/>
    </source>
</evidence>
<evidence type="ECO:0000256" key="4">
    <source>
        <dbReference type="SAM" id="MobiDB-lite"/>
    </source>
</evidence>
<evidence type="ECO:0000256" key="3">
    <source>
        <dbReference type="ARBA" id="ARBA00023027"/>
    </source>
</evidence>
<dbReference type="InterPro" id="IPR001611">
    <property type="entry name" value="Leu-rich_rpt"/>
</dbReference>
<sequence length="1229" mass="139463">MSSSFSLSDSSQCNYDVFLSFRGEDTRKTIVSHLYTALEGKGINTFKDDQRLETGDHISDKLHRAIQGSKSAVVVLSENYATSRWCLMELQLIMAFYKLGEIKVFPIFYGVDPSDVRHQRGSFGLGRYQDQETTDKVLGWREALNLVAGLKGVDSRHCVDDAVMLQGIVEDISSHLDSIQPTPLDDVLGVEAHIEQMKHLLKIESDHEVHMIGLWGMGGIGKTTIAKCLYERFGRKFPAHCFIEKVDQTCKDVNLRFVQNQFFCDILRIRQANFRAVDCGETLARSRLGTLKAFIVLDGVERVEQLHALAKETSWFGRGSRIIITTRDKKLLETCSVTTVHEVRCLEKEESLKMLKHFAFPGGAPPFDAYEELVIRASRLAQGLPFALVAFGLFLCRITSIEGWEDALKTFETAPDPSIMDVLKSSYMNLDLRSKTIFLKIACLFNGEPLRRVSGLLGETETRITNLADKSLIHISNGGFIEMHSLIQQVGREIVLEESMFIPRQQKMLWDPLGYDVLKSKTGTEKTEGMKLHICELPQAESSIDEYAFDNMHNLVYLKFFKHLDDVESKLDLISDDYILPSTLRLLHWDAYPLTTLSPRFPVDCLVELHLRYSNLESLWDGTPFLLKLRMLDVTGSKNLRKLPDFSSAPKLEELITKGCMRLERFPDTIGSLSSLKKLDVSHCDCLMDLEMIIGELPTLQKPIPGIFRQVAVDIPDSKDTLNSLTDISIQGKLHFWLSSLRGKAAHLSFSCLQRVPYGHVHPRVMSELYGFKSLDIMRFNYKSDGPSFKCYSFSKFPYLTELNLINLNIQSIPDDIGFLRELQKLDLSGNDFTYLPEEMVNLSKMKSLRLFNCCNIQKLPKLIQLETLKLSDCIYLSSLLDTSATKRDGSRFLLQKLWLNNCKTIPKLSDTLSHCTNLTYLDLSRNDIVAMPASIRLLPLLRSLYLNDCKKLKSLSQISPHLTSLYASGCSSLDTIYLPLDHSLILFDLSYCPSLKEVEPLINRFLPHGRNKEVSQHFACIPGSRVPSYFNNQATSLPHHWHSSESVGFDACIIIACESPFHIQLSSSSYSCTQEDNRTYRINLKPDIFLPSESTTSKGEAISEHHMFIFHVPGNINVHEFCLEPQLELSHEFQSAPVKIISYAVRVIPKTGVDAREHYISCREYLSEVSKPENVDSAKDTDEDSISKGTTDRREITEMSGHENDQRKSKISSIFGKLKLNRIFKNTR</sequence>
<feature type="domain" description="TIR" evidence="5">
    <location>
        <begin position="13"/>
        <end position="176"/>
    </location>
</feature>
<name>A0A8T2A431_9BRAS</name>
<dbReference type="InterPro" id="IPR011713">
    <property type="entry name" value="Leu-rich_rpt_3"/>
</dbReference>
<gene>
    <name evidence="6" type="ORF">ISN45_Aa04g011420</name>
</gene>
<dbReference type="SMART" id="SM00369">
    <property type="entry name" value="LRR_TYP"/>
    <property type="match status" value="3"/>
</dbReference>
<feature type="region of interest" description="Disordered" evidence="4">
    <location>
        <begin position="1172"/>
        <end position="1210"/>
    </location>
</feature>
<dbReference type="InterPro" id="IPR058192">
    <property type="entry name" value="WHD_ROQ1-like"/>
</dbReference>
<dbReference type="GO" id="GO:0051707">
    <property type="term" value="P:response to other organism"/>
    <property type="evidence" value="ECO:0007669"/>
    <property type="project" value="UniProtKB-ARBA"/>
</dbReference>
<reference evidence="6 7" key="1">
    <citation type="submission" date="2020-12" db="EMBL/GenBank/DDBJ databases">
        <title>Concerted genomic and epigenomic changes stabilize Arabidopsis allopolyploids.</title>
        <authorList>
            <person name="Chen Z."/>
        </authorList>
    </citation>
    <scope>NUCLEOTIDE SEQUENCE [LARGE SCALE GENOMIC DNA]</scope>
    <source>
        <strain evidence="6">Allo738</strain>
        <tissue evidence="6">Leaf</tissue>
    </source>
</reference>
<proteinExistence type="predicted"/>
<dbReference type="Pfam" id="PF01582">
    <property type="entry name" value="TIR"/>
    <property type="match status" value="1"/>
</dbReference>
<keyword evidence="7" id="KW-1185">Reference proteome</keyword>
<dbReference type="AlphaFoldDB" id="A0A8T2A431"/>
<dbReference type="Pfam" id="PF23598">
    <property type="entry name" value="LRR_14"/>
    <property type="match status" value="1"/>
</dbReference>
<dbReference type="InterPro" id="IPR055414">
    <property type="entry name" value="LRR_R13L4/SHOC2-like"/>
</dbReference>
<evidence type="ECO:0000313" key="6">
    <source>
        <dbReference type="EMBL" id="KAG7568313.1"/>
    </source>
</evidence>
<dbReference type="InterPro" id="IPR003591">
    <property type="entry name" value="Leu-rich_rpt_typical-subtyp"/>
</dbReference>
<dbReference type="GO" id="GO:0007165">
    <property type="term" value="P:signal transduction"/>
    <property type="evidence" value="ECO:0007669"/>
    <property type="project" value="InterPro"/>
</dbReference>
<evidence type="ECO:0000313" key="7">
    <source>
        <dbReference type="Proteomes" id="UP000694240"/>
    </source>
</evidence>
<dbReference type="Proteomes" id="UP000694240">
    <property type="component" value="Chromosome 9"/>
</dbReference>
<protein>
    <submittedName>
        <fullName evidence="6">Leucine-rich repeat</fullName>
    </submittedName>
</protein>
<keyword evidence="1" id="KW-0433">Leucine-rich repeat</keyword>
<feature type="compositionally biased region" description="Basic and acidic residues" evidence="4">
    <location>
        <begin position="1172"/>
        <end position="1181"/>
    </location>
</feature>
<accession>A0A8T2A431</accession>
<keyword evidence="3" id="KW-0520">NAD</keyword>
<comment type="caution">
    <text evidence="6">The sequence shown here is derived from an EMBL/GenBank/DDBJ whole genome shotgun (WGS) entry which is preliminary data.</text>
</comment>
<dbReference type="InterPro" id="IPR002182">
    <property type="entry name" value="NB-ARC"/>
</dbReference>
<dbReference type="InterPro" id="IPR000157">
    <property type="entry name" value="TIR_dom"/>
</dbReference>
<dbReference type="GO" id="GO:0006952">
    <property type="term" value="P:defense response"/>
    <property type="evidence" value="ECO:0007669"/>
    <property type="project" value="InterPro"/>
</dbReference>
<dbReference type="InterPro" id="IPR044974">
    <property type="entry name" value="Disease_R_plants"/>
</dbReference>
<organism evidence="6 7">
    <name type="scientific">Arabidopsis thaliana x Arabidopsis arenosa</name>
    <dbReference type="NCBI Taxonomy" id="1240361"/>
    <lineage>
        <taxon>Eukaryota</taxon>
        <taxon>Viridiplantae</taxon>
        <taxon>Streptophyta</taxon>
        <taxon>Embryophyta</taxon>
        <taxon>Tracheophyta</taxon>
        <taxon>Spermatophyta</taxon>
        <taxon>Magnoliopsida</taxon>
        <taxon>eudicotyledons</taxon>
        <taxon>Gunneridae</taxon>
        <taxon>Pentapetalae</taxon>
        <taxon>rosids</taxon>
        <taxon>malvids</taxon>
        <taxon>Brassicales</taxon>
        <taxon>Brassicaceae</taxon>
        <taxon>Camelineae</taxon>
        <taxon>Arabidopsis</taxon>
    </lineage>
</organism>
<dbReference type="Pfam" id="PF00931">
    <property type="entry name" value="NB-ARC"/>
    <property type="match status" value="1"/>
</dbReference>
<dbReference type="PROSITE" id="PS50104">
    <property type="entry name" value="TIR"/>
    <property type="match status" value="1"/>
</dbReference>
<dbReference type="PROSITE" id="PS51450">
    <property type="entry name" value="LRR"/>
    <property type="match status" value="1"/>
</dbReference>